<sequence length="392" mass="42401">MKAAIFCSPLAIADFIPAGRAPCYFVPVRQSKSILDDEMLPTFKPLLTRLGTAAALLAAIASPLHAEDRPARELFGGKALPSVMQPQAYGFYSKGCLAGGVAIPTDGPTWQAMRLSRNRRWGHPAMIELIEQFSKDARTKVGWNGLLLGDIAQPRGGPMMNGHASHQIGLDADIWLTPMPDRTLTYQERESIQATSMLQPKRFLTINPSAWSERQARLIMLAASYPQVERIFVNPAIKKKLCDTWTGDRTDLGKVRPIYGHDYHFHIRIKCPPGSANCKGQAAVPTGDGCDKSLAWWFTDEPWAKPSPKKDQKPAKPPRLATLSDLPKACAAVLAGPAPASEQEVTYGGGSSLAYSTQEPETADGSIAAVIAADGAQPSFAVPVPLPRPSLQ</sequence>
<reference evidence="9 10" key="1">
    <citation type="submission" date="2017-08" db="EMBL/GenBank/DDBJ databases">
        <authorList>
            <person name="de Groot N.N."/>
        </authorList>
    </citation>
    <scope>NUCLEOTIDE SEQUENCE [LARGE SCALE GENOMIC DNA]</scope>
    <source>
        <strain evidence="9 10">JC85</strain>
    </source>
</reference>
<dbReference type="NCBIfam" id="NF006947">
    <property type="entry name" value="PRK09429.1"/>
    <property type="match status" value="1"/>
</dbReference>
<dbReference type="Proteomes" id="UP000219167">
    <property type="component" value="Unassembled WGS sequence"/>
</dbReference>
<keyword evidence="3" id="KW-0732">Signal</keyword>
<proteinExistence type="predicted"/>
<feature type="region of interest" description="Disordered" evidence="8">
    <location>
        <begin position="339"/>
        <end position="360"/>
    </location>
</feature>
<evidence type="ECO:0000256" key="7">
    <source>
        <dbReference type="ARBA" id="ARBA00023049"/>
    </source>
</evidence>
<evidence type="ECO:0000256" key="6">
    <source>
        <dbReference type="ARBA" id="ARBA00022833"/>
    </source>
</evidence>
<dbReference type="GO" id="GO:0006508">
    <property type="term" value="P:proteolysis"/>
    <property type="evidence" value="ECO:0007669"/>
    <property type="project" value="UniProtKB-KW"/>
</dbReference>
<evidence type="ECO:0000313" key="10">
    <source>
        <dbReference type="Proteomes" id="UP000219167"/>
    </source>
</evidence>
<evidence type="ECO:0000256" key="1">
    <source>
        <dbReference type="ARBA" id="ARBA00022670"/>
    </source>
</evidence>
<name>A0A285UKC5_9HYPH</name>
<evidence type="ECO:0000256" key="3">
    <source>
        <dbReference type="ARBA" id="ARBA00022729"/>
    </source>
</evidence>
<dbReference type="Gene3D" id="3.30.1380.10">
    <property type="match status" value="1"/>
</dbReference>
<keyword evidence="7" id="KW-0482">Metalloprotease</keyword>
<dbReference type="GO" id="GO:0008237">
    <property type="term" value="F:metallopeptidase activity"/>
    <property type="evidence" value="ECO:0007669"/>
    <property type="project" value="UniProtKB-KW"/>
</dbReference>
<keyword evidence="5" id="KW-0378">Hydrolase</keyword>
<keyword evidence="2" id="KW-0479">Metal-binding</keyword>
<dbReference type="AlphaFoldDB" id="A0A285UKC5"/>
<dbReference type="Pfam" id="PF03411">
    <property type="entry name" value="Peptidase_M74"/>
    <property type="match status" value="1"/>
</dbReference>
<keyword evidence="4" id="KW-0574">Periplasm</keyword>
<keyword evidence="6" id="KW-0862">Zinc</keyword>
<evidence type="ECO:0000313" key="9">
    <source>
        <dbReference type="EMBL" id="SOC41056.1"/>
    </source>
</evidence>
<keyword evidence="10" id="KW-1185">Reference proteome</keyword>
<protein>
    <submittedName>
        <fullName evidence="9">Murein endopeptidase</fullName>
    </submittedName>
</protein>
<evidence type="ECO:0000256" key="5">
    <source>
        <dbReference type="ARBA" id="ARBA00022801"/>
    </source>
</evidence>
<dbReference type="GO" id="GO:0004252">
    <property type="term" value="F:serine-type endopeptidase activity"/>
    <property type="evidence" value="ECO:0007669"/>
    <property type="project" value="InterPro"/>
</dbReference>
<dbReference type="InterPro" id="IPR009045">
    <property type="entry name" value="Zn_M74/Hedgehog-like"/>
</dbReference>
<evidence type="ECO:0000256" key="4">
    <source>
        <dbReference type="ARBA" id="ARBA00022764"/>
    </source>
</evidence>
<gene>
    <name evidence="9" type="ORF">SAMN05892877_10895</name>
</gene>
<dbReference type="GO" id="GO:0030288">
    <property type="term" value="C:outer membrane-bounded periplasmic space"/>
    <property type="evidence" value="ECO:0007669"/>
    <property type="project" value="InterPro"/>
</dbReference>
<dbReference type="EMBL" id="OBQD01000008">
    <property type="protein sequence ID" value="SOC41056.1"/>
    <property type="molecule type" value="Genomic_DNA"/>
</dbReference>
<keyword evidence="1" id="KW-0645">Protease</keyword>
<evidence type="ECO:0000256" key="8">
    <source>
        <dbReference type="SAM" id="MobiDB-lite"/>
    </source>
</evidence>
<accession>A0A285UKC5</accession>
<organism evidence="9 10">
    <name type="scientific">Rhizobium subbaraonis</name>
    <dbReference type="NCBI Taxonomy" id="908946"/>
    <lineage>
        <taxon>Bacteria</taxon>
        <taxon>Pseudomonadati</taxon>
        <taxon>Pseudomonadota</taxon>
        <taxon>Alphaproteobacteria</taxon>
        <taxon>Hyphomicrobiales</taxon>
        <taxon>Rhizobiaceae</taxon>
        <taxon>Rhizobium/Agrobacterium group</taxon>
        <taxon>Rhizobium</taxon>
    </lineage>
</organism>
<dbReference type="GO" id="GO:0046872">
    <property type="term" value="F:metal ion binding"/>
    <property type="evidence" value="ECO:0007669"/>
    <property type="project" value="UniProtKB-KW"/>
</dbReference>
<evidence type="ECO:0000256" key="2">
    <source>
        <dbReference type="ARBA" id="ARBA00022723"/>
    </source>
</evidence>
<dbReference type="InterPro" id="IPR005073">
    <property type="entry name" value="Peptidase_M74"/>
</dbReference>
<dbReference type="SUPFAM" id="SSF55166">
    <property type="entry name" value="Hedgehog/DD-peptidase"/>
    <property type="match status" value="1"/>
</dbReference>